<reference evidence="2 3" key="1">
    <citation type="journal article" date="2019" name="Int. J. Syst. Evol. Microbiol.">
        <title>The Global Catalogue of Microorganisms (GCM) 10K type strain sequencing project: providing services to taxonomists for standard genome sequencing and annotation.</title>
        <authorList>
            <consortium name="The Broad Institute Genomics Platform"/>
            <consortium name="The Broad Institute Genome Sequencing Center for Infectious Disease"/>
            <person name="Wu L."/>
            <person name="Ma J."/>
        </authorList>
    </citation>
    <scope>NUCLEOTIDE SEQUENCE [LARGE SCALE GENOMIC DNA]</scope>
    <source>
        <strain evidence="2 3">JCM 14307</strain>
    </source>
</reference>
<gene>
    <name evidence="2" type="ORF">GCM10009745_30720</name>
</gene>
<keyword evidence="3" id="KW-1185">Reference proteome</keyword>
<dbReference type="EMBL" id="BAAANF010000009">
    <property type="protein sequence ID" value="GAA1684127.1"/>
    <property type="molecule type" value="Genomic_DNA"/>
</dbReference>
<protein>
    <submittedName>
        <fullName evidence="2">Uncharacterized protein</fullName>
    </submittedName>
</protein>
<feature type="region of interest" description="Disordered" evidence="1">
    <location>
        <begin position="1"/>
        <end position="32"/>
    </location>
</feature>
<evidence type="ECO:0000256" key="1">
    <source>
        <dbReference type="SAM" id="MobiDB-lite"/>
    </source>
</evidence>
<name>A0ABN2H9I2_9ACTN</name>
<evidence type="ECO:0000313" key="3">
    <source>
        <dbReference type="Proteomes" id="UP001500280"/>
    </source>
</evidence>
<dbReference type="Proteomes" id="UP001500280">
    <property type="component" value="Unassembled WGS sequence"/>
</dbReference>
<organism evidence="2 3">
    <name type="scientific">Kribbella yunnanensis</name>
    <dbReference type="NCBI Taxonomy" id="190194"/>
    <lineage>
        <taxon>Bacteria</taxon>
        <taxon>Bacillati</taxon>
        <taxon>Actinomycetota</taxon>
        <taxon>Actinomycetes</taxon>
        <taxon>Propionibacteriales</taxon>
        <taxon>Kribbellaceae</taxon>
        <taxon>Kribbella</taxon>
    </lineage>
</organism>
<proteinExistence type="predicted"/>
<comment type="caution">
    <text evidence="2">The sequence shown here is derived from an EMBL/GenBank/DDBJ whole genome shotgun (WGS) entry which is preliminary data.</text>
</comment>
<evidence type="ECO:0000313" key="2">
    <source>
        <dbReference type="EMBL" id="GAA1684127.1"/>
    </source>
</evidence>
<sequence>MAAANGTTSATEVNPTIGATANPRTHPDNACDRPIMVRLTPLQQTPIFSIQPQQSQ</sequence>
<accession>A0ABN2H9I2</accession>
<feature type="compositionally biased region" description="Polar residues" evidence="1">
    <location>
        <begin position="1"/>
        <end position="23"/>
    </location>
</feature>